<keyword evidence="2" id="KW-1185">Reference proteome</keyword>
<organism evidence="1 2">
    <name type="scientific">Azoarcus indigens</name>
    <dbReference type="NCBI Taxonomy" id="29545"/>
    <lineage>
        <taxon>Bacteria</taxon>
        <taxon>Pseudomonadati</taxon>
        <taxon>Pseudomonadota</taxon>
        <taxon>Betaproteobacteria</taxon>
        <taxon>Rhodocyclales</taxon>
        <taxon>Zoogloeaceae</taxon>
        <taxon>Azoarcus</taxon>
    </lineage>
</organism>
<name>A0A4R6DXD4_9RHOO</name>
<dbReference type="EMBL" id="SNVV01000012">
    <property type="protein sequence ID" value="TDN49319.1"/>
    <property type="molecule type" value="Genomic_DNA"/>
</dbReference>
<dbReference type="RefSeq" id="WP_133592892.1">
    <property type="nucleotide sequence ID" value="NZ_SNVV01000012.1"/>
</dbReference>
<protein>
    <submittedName>
        <fullName evidence="1">Uncharacterized protein DUF4863</fullName>
    </submittedName>
</protein>
<evidence type="ECO:0000313" key="1">
    <source>
        <dbReference type="EMBL" id="TDN49319.1"/>
    </source>
</evidence>
<reference evidence="1 2" key="1">
    <citation type="submission" date="2019-03" db="EMBL/GenBank/DDBJ databases">
        <title>Genomic Encyclopedia of Type Strains, Phase IV (KMG-IV): sequencing the most valuable type-strain genomes for metagenomic binning, comparative biology and taxonomic classification.</title>
        <authorList>
            <person name="Goeker M."/>
        </authorList>
    </citation>
    <scope>NUCLEOTIDE SEQUENCE [LARGE SCALE GENOMIC DNA]</scope>
    <source>
        <strain evidence="1 2">DSM 12121</strain>
    </source>
</reference>
<dbReference type="AlphaFoldDB" id="A0A4R6DXD4"/>
<evidence type="ECO:0000313" key="2">
    <source>
        <dbReference type="Proteomes" id="UP000295129"/>
    </source>
</evidence>
<dbReference type="InterPro" id="IPR032345">
    <property type="entry name" value="PnbB"/>
</dbReference>
<dbReference type="Pfam" id="PF16155">
    <property type="entry name" value="PnbB"/>
    <property type="match status" value="1"/>
</dbReference>
<sequence length="160" mass="17308">MSPDKVTPERFQALISRVTDVIAGLPVDKELEALLNQRFPADGDDFRAIAEACKEAVAAGWMCDREHGGIKYGRVIKPGPALKGFSVDVVEMNDVAGPHHVHPNGEIDLIMPLEGDARFDGHGAGWFVYGPGSGHRPTVSGGRAYVLYLLPEGAIEFTRQ</sequence>
<gene>
    <name evidence="1" type="ORF">C7389_112180</name>
</gene>
<accession>A0A4R6DXD4</accession>
<dbReference type="Proteomes" id="UP000295129">
    <property type="component" value="Unassembled WGS sequence"/>
</dbReference>
<dbReference type="OrthoDB" id="4467772at2"/>
<comment type="caution">
    <text evidence="1">The sequence shown here is derived from an EMBL/GenBank/DDBJ whole genome shotgun (WGS) entry which is preliminary data.</text>
</comment>
<proteinExistence type="predicted"/>